<sequence length="687" mass="74832">MSMLLRRGLKCFYCDKRSRQKQTGSIRQWDCENCEASNYLDESGNVTEPPPLPTPTPSRLRQFAVPRAASPKASSTAARPSGASLFCATCLKNQHFISENLRQYLPDEDDPQYSVYEAQLPTYKAQLETRYPPVCDRCAPLVEEKIARQDYAAKTDYLQRVLDRTRGGLPPGSQVGWRDVLVLLGGLGWWSSMLAQLLWHGIASMPLSTGDELFAPTSWKLAMQCAIHTTNTGTVDRACVVLVHDRVPYTIALSALCIWWNDKLGQFIHQGRMTGLKEYYTLQIVILALKAVPWLLMADPLRFPGGAGAFRGASMALFLSLCFLTIRSYNTVRLIPKYQVSWTSPPRRLAPGRSTTQPENLFSPLGMSNTSTFSEPFPIDKLAAQPPPFYGNGSLYARSASPGPSPFHPDPDSDSDTPTSPTRHSRTGTDPDSMDWTPTRSSFQRLEEAASSLNSQPTSRLLFNRPSTANRPLTTTANNSASGFAASPSPFHGTLPPAPLAPAHRLRNPPAAANAFRAASAEKQARFQAQFRGPQDPLRNPPEHQAANDGVGDGGFVLAPPKFMRKEDLVETGLEGMFDSVFSLGDESTSSASASARRVSAVDGGNGGGEYGTSGALPTRQEVFGAWGAADRQRQRQRQEGQVQNSVTMMLATAVALAGGTFLATKGFGEWGWGESVVEWAYGGQAV</sequence>
<dbReference type="EMBL" id="JAWDJW010006339">
    <property type="protein sequence ID" value="KAK3065316.1"/>
    <property type="molecule type" value="Genomic_DNA"/>
</dbReference>
<accession>A0ACC3DCS0</accession>
<reference evidence="1" key="1">
    <citation type="submission" date="2024-09" db="EMBL/GenBank/DDBJ databases">
        <title>Black Yeasts Isolated from many extreme environments.</title>
        <authorList>
            <person name="Coleine C."/>
            <person name="Stajich J.E."/>
            <person name="Selbmann L."/>
        </authorList>
    </citation>
    <scope>NUCLEOTIDE SEQUENCE</scope>
    <source>
        <strain evidence="1">CCFEE 5737</strain>
    </source>
</reference>
<proteinExistence type="predicted"/>
<gene>
    <name evidence="1" type="ORF">LTS18_001067</name>
</gene>
<protein>
    <submittedName>
        <fullName evidence="1">Uncharacterized protein</fullName>
    </submittedName>
</protein>
<name>A0ACC3DCS0_9PEZI</name>
<comment type="caution">
    <text evidence="1">The sequence shown here is derived from an EMBL/GenBank/DDBJ whole genome shotgun (WGS) entry which is preliminary data.</text>
</comment>
<organism evidence="1 2">
    <name type="scientific">Coniosporium uncinatum</name>
    <dbReference type="NCBI Taxonomy" id="93489"/>
    <lineage>
        <taxon>Eukaryota</taxon>
        <taxon>Fungi</taxon>
        <taxon>Dikarya</taxon>
        <taxon>Ascomycota</taxon>
        <taxon>Pezizomycotina</taxon>
        <taxon>Dothideomycetes</taxon>
        <taxon>Dothideomycetes incertae sedis</taxon>
        <taxon>Coniosporium</taxon>
    </lineage>
</organism>
<dbReference type="Proteomes" id="UP001186974">
    <property type="component" value="Unassembled WGS sequence"/>
</dbReference>
<evidence type="ECO:0000313" key="1">
    <source>
        <dbReference type="EMBL" id="KAK3065316.1"/>
    </source>
</evidence>
<evidence type="ECO:0000313" key="2">
    <source>
        <dbReference type="Proteomes" id="UP001186974"/>
    </source>
</evidence>
<keyword evidence="2" id="KW-1185">Reference proteome</keyword>